<dbReference type="RefSeq" id="WP_087843426.1">
    <property type="nucleotide sequence ID" value="NZ_FYAK01000001.1"/>
</dbReference>
<dbReference type="Pfam" id="PF03235">
    <property type="entry name" value="GmrSD_N"/>
    <property type="match status" value="1"/>
</dbReference>
<gene>
    <name evidence="2" type="ORF">PMAL9190_00097</name>
</gene>
<organism evidence="2 3">
    <name type="scientific">Photobacterium malacitanum</name>
    <dbReference type="NCBI Taxonomy" id="2204294"/>
    <lineage>
        <taxon>Bacteria</taxon>
        <taxon>Pseudomonadati</taxon>
        <taxon>Pseudomonadota</taxon>
        <taxon>Gammaproteobacteria</taxon>
        <taxon>Vibrionales</taxon>
        <taxon>Vibrionaceae</taxon>
        <taxon>Photobacterium</taxon>
    </lineage>
</organism>
<evidence type="ECO:0000313" key="3">
    <source>
        <dbReference type="Proteomes" id="UP000195963"/>
    </source>
</evidence>
<feature type="domain" description="GmrSD restriction endonucleases N-terminal" evidence="1">
    <location>
        <begin position="283"/>
        <end position="425"/>
    </location>
</feature>
<dbReference type="PANTHER" id="PTHR39639:SF1">
    <property type="entry name" value="DUF262 DOMAIN-CONTAINING PROTEIN"/>
    <property type="match status" value="1"/>
</dbReference>
<protein>
    <recommendedName>
        <fullName evidence="1">GmrSD restriction endonucleases N-terminal domain-containing protein</fullName>
    </recommendedName>
</protein>
<dbReference type="InterPro" id="IPR004919">
    <property type="entry name" value="GmrSD_N"/>
</dbReference>
<dbReference type="EMBL" id="FYAK01000001">
    <property type="protein sequence ID" value="SMY31593.1"/>
    <property type="molecule type" value="Genomic_DNA"/>
</dbReference>
<dbReference type="PANTHER" id="PTHR39639">
    <property type="entry name" value="CHROMOSOME 16, WHOLE GENOME SHOTGUN SEQUENCE"/>
    <property type="match status" value="1"/>
</dbReference>
<name>A0A1Y6M4U1_9GAMM</name>
<evidence type="ECO:0000313" key="2">
    <source>
        <dbReference type="EMBL" id="SMY31593.1"/>
    </source>
</evidence>
<proteinExistence type="predicted"/>
<dbReference type="Proteomes" id="UP000195963">
    <property type="component" value="Unassembled WGS sequence"/>
</dbReference>
<evidence type="ECO:0000259" key="1">
    <source>
        <dbReference type="Pfam" id="PF03235"/>
    </source>
</evidence>
<reference evidence="3" key="1">
    <citation type="submission" date="2017-06" db="EMBL/GenBank/DDBJ databases">
        <authorList>
            <person name="Rodrigo-Torres L."/>
            <person name="Arahal R.D."/>
            <person name="Lucena T."/>
        </authorList>
    </citation>
    <scope>NUCLEOTIDE SEQUENCE [LARGE SCALE GENOMIC DNA]</scope>
    <source>
        <strain evidence="3">CECT 9190</strain>
    </source>
</reference>
<keyword evidence="3" id="KW-1185">Reference proteome</keyword>
<sequence length="654" mass="76346">MNYENIINDITSLIGLTLNAINVSTANIVIDEIDVDHGFYYVISETTKKKTKRNIKEIKLIFDALDRDGYCNVEEVLQGSSSSRNHPETIFANLPYVQFFKYERRKHLVLRDFNAHEFGVTQEVPKNEQKKLRDSILEYKKFSQGKFASELDEIVKELKGSFDDLHIKSPGLLIDSNIFQIVKKLETINDVVKKTSVNMTTEKNKNIQDYNDKLIRDNNFDMSDLVDLSLFTGVVDDEVNLDNVEEEDLTNKNTQEIKVPYIRRQTPSLFTLYERLHYDEIEIQPDYQRGDRIWDDNRKSKLIESIFMGLPLPIFYFGERKKNDNWVVIDGLQRLTTIQDFMAGELTLKLPHDSPVSDLDGMNFKDFEAQTHRKYIRAIKEYEITAYIIDVEDDNDENNRFIIELFHRINTYGVKLSDQEIRSAINFGNSVFYLKFVASSKTFIDATNDAVNHKRQKDLELCLGALSYMLYGFQDFNYNKYNDFLVETMRWFNKQDFNKVKRDDGSVDYLSKSPIIVDITSRFESSLSFCKEIFHENAFRKSIGSRKNDPISKTLFEALVSLFSNADLTQRKIIKNNKDKLIEILYDAIENDSKEYSNWISEVYEKNNRGFNYSLSQSTGKKVTILYRFESLINIVYKATGCKLEIVPIVKELK</sequence>
<dbReference type="AlphaFoldDB" id="A0A1Y6M4U1"/>
<accession>A0A1Y6M4U1</accession>